<evidence type="ECO:0000313" key="3">
    <source>
        <dbReference type="Proteomes" id="UP000235672"/>
    </source>
</evidence>
<name>A0A2J6PJQ1_9HELO</name>
<evidence type="ECO:0000259" key="1">
    <source>
        <dbReference type="Pfam" id="PF26640"/>
    </source>
</evidence>
<keyword evidence="3" id="KW-1185">Reference proteome</keyword>
<dbReference type="AlphaFoldDB" id="A0A2J6PJQ1"/>
<dbReference type="Proteomes" id="UP000235672">
    <property type="component" value="Unassembled WGS sequence"/>
</dbReference>
<proteinExistence type="predicted"/>
<feature type="domain" description="DUF8212" evidence="1">
    <location>
        <begin position="196"/>
        <end position="222"/>
    </location>
</feature>
<protein>
    <recommendedName>
        <fullName evidence="1">DUF8212 domain-containing protein</fullName>
    </recommendedName>
</protein>
<sequence>MYLINANTLELESVVGTPPKYAILSHTWGDNEVSYSDFQDTAKRQHQPRFKKIELTCRQAQRDGFEYSSSAELSEAINSMFKWYRDAQKCYAYLEDAPQELLGWTLQELIAPRKLTFYGPGWVSIGEKDDLSQVLELITGIDKSVLQHSQALSSISVVKRMSWAARRNTTRIEDVAYCLMGIFDVNMPMLYGEGEKAFERLQEEILKQTKDNSLFAWRASSNSAAYRGLFAASPDEFLQSYDIEPFPNLSGGKSPPSFTSRGSMLQNRGSFRRLAC</sequence>
<dbReference type="Pfam" id="PF26640">
    <property type="entry name" value="DUF8212"/>
    <property type="match status" value="1"/>
</dbReference>
<gene>
    <name evidence="2" type="ORF">NA56DRAFT_674326</name>
</gene>
<reference evidence="2 3" key="1">
    <citation type="submission" date="2016-05" db="EMBL/GenBank/DDBJ databases">
        <title>A degradative enzymes factory behind the ericoid mycorrhizal symbiosis.</title>
        <authorList>
            <consortium name="DOE Joint Genome Institute"/>
            <person name="Martino E."/>
            <person name="Morin E."/>
            <person name="Grelet G."/>
            <person name="Kuo A."/>
            <person name="Kohler A."/>
            <person name="Daghino S."/>
            <person name="Barry K."/>
            <person name="Choi C."/>
            <person name="Cichocki N."/>
            <person name="Clum A."/>
            <person name="Copeland A."/>
            <person name="Hainaut M."/>
            <person name="Haridas S."/>
            <person name="Labutti K."/>
            <person name="Lindquist E."/>
            <person name="Lipzen A."/>
            <person name="Khouja H.-R."/>
            <person name="Murat C."/>
            <person name="Ohm R."/>
            <person name="Olson A."/>
            <person name="Spatafora J."/>
            <person name="Veneault-Fourrey C."/>
            <person name="Henrissat B."/>
            <person name="Grigoriev I."/>
            <person name="Martin F."/>
            <person name="Perotto S."/>
        </authorList>
    </citation>
    <scope>NUCLEOTIDE SEQUENCE [LARGE SCALE GENOMIC DNA]</scope>
    <source>
        <strain evidence="2 3">UAMH 7357</strain>
    </source>
</reference>
<dbReference type="STRING" id="1745343.A0A2J6PJQ1"/>
<dbReference type="PANTHER" id="PTHR10622:SF10">
    <property type="entry name" value="HET DOMAIN-CONTAINING PROTEIN"/>
    <property type="match status" value="1"/>
</dbReference>
<organism evidence="2 3">
    <name type="scientific">Hyaloscypha hepaticicola</name>
    <dbReference type="NCBI Taxonomy" id="2082293"/>
    <lineage>
        <taxon>Eukaryota</taxon>
        <taxon>Fungi</taxon>
        <taxon>Dikarya</taxon>
        <taxon>Ascomycota</taxon>
        <taxon>Pezizomycotina</taxon>
        <taxon>Leotiomycetes</taxon>
        <taxon>Helotiales</taxon>
        <taxon>Hyaloscyphaceae</taxon>
        <taxon>Hyaloscypha</taxon>
    </lineage>
</organism>
<dbReference type="InterPro" id="IPR058525">
    <property type="entry name" value="DUF8212"/>
</dbReference>
<dbReference type="PANTHER" id="PTHR10622">
    <property type="entry name" value="HET DOMAIN-CONTAINING PROTEIN"/>
    <property type="match status" value="1"/>
</dbReference>
<evidence type="ECO:0000313" key="2">
    <source>
        <dbReference type="EMBL" id="PMD14250.1"/>
    </source>
</evidence>
<dbReference type="EMBL" id="KZ613523">
    <property type="protein sequence ID" value="PMD14250.1"/>
    <property type="molecule type" value="Genomic_DNA"/>
</dbReference>
<accession>A0A2J6PJQ1</accession>
<dbReference type="OrthoDB" id="674604at2759"/>